<sequence>MSTEMTVAFWLPEGNERFRATLSTQGPWNPSFQHGGPPGALLVRQIERCSPRPDMMLARISIDILGPIPITTLHAHARVVRPGRSVELLEATLEHDGRAVMHASAWRVLLPTTHPASVDEPEMPPQLPAQEFTSVIAPEWACGFLEATEWRYVHGNYNQLGPATAWMRMRHPLLPEEEVTPMQRLVLTADSANGVSSPLDIRSWQFIPPELTLHCLRPPVGEWICMDARTLMQAEGTGLSTANLYDERGLVARSAQALLIAQRSKVEKDSRKA</sequence>
<organism evidence="3 4">
    <name type="scientific">Reticulibacter mediterranei</name>
    <dbReference type="NCBI Taxonomy" id="2778369"/>
    <lineage>
        <taxon>Bacteria</taxon>
        <taxon>Bacillati</taxon>
        <taxon>Chloroflexota</taxon>
        <taxon>Ktedonobacteria</taxon>
        <taxon>Ktedonobacterales</taxon>
        <taxon>Reticulibacteraceae</taxon>
        <taxon>Reticulibacter</taxon>
    </lineage>
</organism>
<protein>
    <recommendedName>
        <fullName evidence="5">Thioesterase family protein</fullName>
    </recommendedName>
</protein>
<dbReference type="EMBL" id="BNJK01000002">
    <property type="protein sequence ID" value="GHO97862.1"/>
    <property type="molecule type" value="Genomic_DNA"/>
</dbReference>
<dbReference type="SUPFAM" id="SSF54637">
    <property type="entry name" value="Thioesterase/thiol ester dehydrase-isomerase"/>
    <property type="match status" value="2"/>
</dbReference>
<name>A0A8J3N842_9CHLR</name>
<dbReference type="InterPro" id="IPR042171">
    <property type="entry name" value="Acyl-CoA_hotdog"/>
</dbReference>
<evidence type="ECO:0008006" key="5">
    <source>
        <dbReference type="Google" id="ProtNLM"/>
    </source>
</evidence>
<comment type="caution">
    <text evidence="3">The sequence shown here is derived from an EMBL/GenBank/DDBJ whole genome shotgun (WGS) entry which is preliminary data.</text>
</comment>
<evidence type="ECO:0000313" key="4">
    <source>
        <dbReference type="Proteomes" id="UP000597444"/>
    </source>
</evidence>
<gene>
    <name evidence="3" type="ORF">KSF_079100</name>
</gene>
<evidence type="ECO:0000259" key="2">
    <source>
        <dbReference type="Pfam" id="PF20789"/>
    </source>
</evidence>
<feature type="domain" description="Acyl-CoA thioesterase-like N-terminal HotDog" evidence="1">
    <location>
        <begin position="25"/>
        <end position="107"/>
    </location>
</feature>
<dbReference type="AlphaFoldDB" id="A0A8J3N842"/>
<accession>A0A8J3N842</accession>
<dbReference type="InterPro" id="IPR049449">
    <property type="entry name" value="TesB_ACOT8-like_N"/>
</dbReference>
<dbReference type="InterPro" id="IPR029069">
    <property type="entry name" value="HotDog_dom_sf"/>
</dbReference>
<dbReference type="InterPro" id="IPR049450">
    <property type="entry name" value="ACOT8-like_C"/>
</dbReference>
<dbReference type="Pfam" id="PF20789">
    <property type="entry name" value="4HBT_3C"/>
    <property type="match status" value="1"/>
</dbReference>
<reference evidence="3" key="1">
    <citation type="submission" date="2020-10" db="EMBL/GenBank/DDBJ databases">
        <title>Taxonomic study of unclassified bacteria belonging to the class Ktedonobacteria.</title>
        <authorList>
            <person name="Yabe S."/>
            <person name="Wang C.M."/>
            <person name="Zheng Y."/>
            <person name="Sakai Y."/>
            <person name="Cavaletti L."/>
            <person name="Monciardini P."/>
            <person name="Donadio S."/>
        </authorList>
    </citation>
    <scope>NUCLEOTIDE SEQUENCE</scope>
    <source>
        <strain evidence="3">ID150040</strain>
    </source>
</reference>
<dbReference type="Pfam" id="PF13622">
    <property type="entry name" value="4HBT_3"/>
    <property type="match status" value="1"/>
</dbReference>
<keyword evidence="4" id="KW-1185">Reference proteome</keyword>
<evidence type="ECO:0000259" key="1">
    <source>
        <dbReference type="Pfam" id="PF13622"/>
    </source>
</evidence>
<dbReference type="Proteomes" id="UP000597444">
    <property type="component" value="Unassembled WGS sequence"/>
</dbReference>
<feature type="domain" description="Acyl-CoA thioesterase-like C-terminal" evidence="2">
    <location>
        <begin position="135"/>
        <end position="260"/>
    </location>
</feature>
<dbReference type="RefSeq" id="WP_220208639.1">
    <property type="nucleotide sequence ID" value="NZ_BNJK01000002.1"/>
</dbReference>
<dbReference type="Gene3D" id="2.40.160.210">
    <property type="entry name" value="Acyl-CoA thioesterase, double hotdog domain"/>
    <property type="match status" value="1"/>
</dbReference>
<evidence type="ECO:0000313" key="3">
    <source>
        <dbReference type="EMBL" id="GHO97862.1"/>
    </source>
</evidence>
<proteinExistence type="predicted"/>